<dbReference type="AlphaFoldDB" id="A0A7K0G4Q4"/>
<proteinExistence type="predicted"/>
<dbReference type="OrthoDB" id="903892at2"/>
<evidence type="ECO:0000313" key="2">
    <source>
        <dbReference type="Proteomes" id="UP000487757"/>
    </source>
</evidence>
<dbReference type="RefSeq" id="WP_154283026.1">
    <property type="nucleotide sequence ID" value="NZ_JBHUJQ010000001.1"/>
</dbReference>
<evidence type="ECO:0008006" key="3">
    <source>
        <dbReference type="Google" id="ProtNLM"/>
    </source>
</evidence>
<accession>A0A7K0G4Q4</accession>
<reference evidence="1 2" key="1">
    <citation type="submission" date="2019-11" db="EMBL/GenBank/DDBJ databases">
        <title>Pedobacter petrophilus genome.</title>
        <authorList>
            <person name="Feldbauer M.J."/>
            <person name="Newman J.D."/>
        </authorList>
    </citation>
    <scope>NUCLEOTIDE SEQUENCE [LARGE SCALE GENOMIC DNA]</scope>
    <source>
        <strain evidence="1 2">LMG 29686</strain>
    </source>
</reference>
<comment type="caution">
    <text evidence="1">The sequence shown here is derived from an EMBL/GenBank/DDBJ whole genome shotgun (WGS) entry which is preliminary data.</text>
</comment>
<keyword evidence="2" id="KW-1185">Reference proteome</keyword>
<dbReference type="EMBL" id="WKKH01000062">
    <property type="protein sequence ID" value="MRX78622.1"/>
    <property type="molecule type" value="Genomic_DNA"/>
</dbReference>
<organism evidence="1 2">
    <name type="scientific">Pedobacter petrophilus</name>
    <dbReference type="NCBI Taxonomy" id="1908241"/>
    <lineage>
        <taxon>Bacteria</taxon>
        <taxon>Pseudomonadati</taxon>
        <taxon>Bacteroidota</taxon>
        <taxon>Sphingobacteriia</taxon>
        <taxon>Sphingobacteriales</taxon>
        <taxon>Sphingobacteriaceae</taxon>
        <taxon>Pedobacter</taxon>
    </lineage>
</organism>
<gene>
    <name evidence="1" type="ORF">GJU39_21305</name>
</gene>
<protein>
    <recommendedName>
        <fullName evidence="3">YD repeat-containing protein</fullName>
    </recommendedName>
</protein>
<sequence>MCSFISNCLLKKDTYGIKSGPILILLISLNLSAVSQGIKSIIPPSPTAREFDKYINYEVSLQNGLPDITIPLYNIKVGKNVIPLELKYHASGIKFGQTNGDVGVGWILQPGHRVSRTIYGRPDEYFDKAIIPSHFENNWKRDEFFSQLITDGGIGMPAASKYLDGEADLFTYSTPSQSGSFLIEDRYLKKIRQISHSNLSIDYNQATDRKIDFFDIKDGDGVSYRFGKNLHGGSIFVENNSVNNNGTLAYSSWLLTDMVDLFGNYASFNYGAYQDNEYNPHSTLTIQQGGDISVIETEMTNIHFEQGNTTSTTPDVKRISSISTGQENILFYRSAPMGMIDSILVKTNQGDQIKKISFQYTTGTAHIFLDEIIISGSKNSDVQKYAFDYQKKNIAVSFNELKRDYWGYYLIRGSSGGATFPDFGTVTYQQKEGGSWVTRNAANDGLYTSDWNADLYTTPDYFTLKKVVYPTGGSTEYEYEGGKYGLNKIAGIRIKSIKSNDNINGETLINQYTYGLDASGYGEVAQDLANSDHFINESLYLRLQPGTSDYIAFSKKVYSMNLPAELAMGAYIGSPVYYQYVTQYSSKTAAGISAPSETNGKVEYVFSRPNEYSLTGFSTNPNYYIKEASNPNSFISRRYSTLYISNFRPWDKSVILSKSEYSVVNNIYHLKQKEDFDYENHGFGTIEGYKVRPFANLGSNYSNSNNYYASGINSIFDFSPYYIQFGNKLLKKKIITRIFNNQALIDSSYYYYNNDYQISRTETWGSDQKTTVSSNTYAKDLGNINSADAFSLGLKNMQLKHLLNIPIETVTSIKPFGNANEFIKESVLYEFFSDKPNLHRIFKIESPSLLNNFSKIANLNGDVLIDTGYQPQIQFNDYTTTGNLLEQQMVKGPVSSYLYSYDSQYPVAEIKNANYSTIEAILGSATIASIASAIPTDAQIKEWIDILRDSPLLKDAQITSYTYKPLVGMTSMTDIKGMTTYYEYDEFQRLKNVKDQNGNILKSNAYHYKN</sequence>
<evidence type="ECO:0000313" key="1">
    <source>
        <dbReference type="EMBL" id="MRX78622.1"/>
    </source>
</evidence>
<dbReference type="Proteomes" id="UP000487757">
    <property type="component" value="Unassembled WGS sequence"/>
</dbReference>
<name>A0A7K0G4Q4_9SPHI</name>